<dbReference type="EMBL" id="CP039354">
    <property type="protein sequence ID" value="QCE10501.1"/>
    <property type="molecule type" value="Genomic_DNA"/>
</dbReference>
<reference evidence="2 3" key="1">
    <citation type="submission" date="2019-04" db="EMBL/GenBank/DDBJ databases">
        <title>An improved genome assembly and genetic linkage map for asparagus bean, Vigna unguiculata ssp. sesquipedialis.</title>
        <authorList>
            <person name="Xia Q."/>
            <person name="Zhang R."/>
            <person name="Dong Y."/>
        </authorList>
    </citation>
    <scope>NUCLEOTIDE SEQUENCE [LARGE SCALE GENOMIC DNA]</scope>
    <source>
        <tissue evidence="2">Leaf</tissue>
    </source>
</reference>
<dbReference type="Proteomes" id="UP000501690">
    <property type="component" value="Linkage Group LG10"/>
</dbReference>
<sequence length="144" mass="16441">MALGKGLSPTFHRLTKPWKGLAPDPNKPNIKPRYTFKSKPIKRLNNKGHAQKDPIGLHPRWPKSTWASHTLHMGQRRCEDLKRSETPLLLFFEWGPSFEVLMVFSSAFHEKESQADKSRALASKLANIRASKQSCSWLDHKIAS</sequence>
<evidence type="ECO:0000256" key="1">
    <source>
        <dbReference type="SAM" id="MobiDB-lite"/>
    </source>
</evidence>
<dbReference type="AlphaFoldDB" id="A0A4D6NC84"/>
<name>A0A4D6NC84_VIGUN</name>
<accession>A0A4D6NC84</accession>
<evidence type="ECO:0000313" key="3">
    <source>
        <dbReference type="Proteomes" id="UP000501690"/>
    </source>
</evidence>
<feature type="region of interest" description="Disordered" evidence="1">
    <location>
        <begin position="1"/>
        <end position="33"/>
    </location>
</feature>
<protein>
    <submittedName>
        <fullName evidence="2">Herpesvirus</fullName>
    </submittedName>
</protein>
<organism evidence="2 3">
    <name type="scientific">Vigna unguiculata</name>
    <name type="common">Cowpea</name>
    <dbReference type="NCBI Taxonomy" id="3917"/>
    <lineage>
        <taxon>Eukaryota</taxon>
        <taxon>Viridiplantae</taxon>
        <taxon>Streptophyta</taxon>
        <taxon>Embryophyta</taxon>
        <taxon>Tracheophyta</taxon>
        <taxon>Spermatophyta</taxon>
        <taxon>Magnoliopsida</taxon>
        <taxon>eudicotyledons</taxon>
        <taxon>Gunneridae</taxon>
        <taxon>Pentapetalae</taxon>
        <taxon>rosids</taxon>
        <taxon>fabids</taxon>
        <taxon>Fabales</taxon>
        <taxon>Fabaceae</taxon>
        <taxon>Papilionoideae</taxon>
        <taxon>50 kb inversion clade</taxon>
        <taxon>NPAAA clade</taxon>
        <taxon>indigoferoid/millettioid clade</taxon>
        <taxon>Phaseoleae</taxon>
        <taxon>Vigna</taxon>
    </lineage>
</organism>
<evidence type="ECO:0000313" key="2">
    <source>
        <dbReference type="EMBL" id="QCE10501.1"/>
    </source>
</evidence>
<proteinExistence type="predicted"/>
<gene>
    <name evidence="2" type="ORF">DEO72_LG10g1731</name>
</gene>
<keyword evidence="3" id="KW-1185">Reference proteome</keyword>